<dbReference type="KEGG" id="spc:Sputcn32_1907"/>
<protein>
    <submittedName>
        <fullName evidence="1">Uncharacterized protein</fullName>
    </submittedName>
</protein>
<reference evidence="1" key="1">
    <citation type="submission" date="2007-04" db="EMBL/GenBank/DDBJ databases">
        <title>Complete sequence of Shewanella putrefaciens CN-32.</title>
        <authorList>
            <consortium name="US DOE Joint Genome Institute"/>
            <person name="Copeland A."/>
            <person name="Lucas S."/>
            <person name="Lapidus A."/>
            <person name="Barry K."/>
            <person name="Detter J.C."/>
            <person name="Glavina del Rio T."/>
            <person name="Hammon N."/>
            <person name="Israni S."/>
            <person name="Dalin E."/>
            <person name="Tice H."/>
            <person name="Pitluck S."/>
            <person name="Chain P."/>
            <person name="Malfatti S."/>
            <person name="Shin M."/>
            <person name="Vergez L."/>
            <person name="Schmutz J."/>
            <person name="Larimer F."/>
            <person name="Land M."/>
            <person name="Hauser L."/>
            <person name="Kyrpides N."/>
            <person name="Mikhailova N."/>
            <person name="Romine M.F."/>
            <person name="Fredrickson J."/>
            <person name="Tiedje J."/>
            <person name="Richardson P."/>
        </authorList>
    </citation>
    <scope>NUCLEOTIDE SEQUENCE [LARGE SCALE GENOMIC DNA]</scope>
    <source>
        <strain evidence="1">CN-32</strain>
    </source>
</reference>
<dbReference type="eggNOG" id="ENOG502ZWN4">
    <property type="taxonomic scope" value="Bacteria"/>
</dbReference>
<organism evidence="1">
    <name type="scientific">Shewanella putrefaciens (strain CN-32 / ATCC BAA-453)</name>
    <dbReference type="NCBI Taxonomy" id="319224"/>
    <lineage>
        <taxon>Bacteria</taxon>
        <taxon>Pseudomonadati</taxon>
        <taxon>Pseudomonadota</taxon>
        <taxon>Gammaproteobacteria</taxon>
        <taxon>Alteromonadales</taxon>
        <taxon>Shewanellaceae</taxon>
        <taxon>Shewanella</taxon>
    </lineage>
</organism>
<name>A4Y6P7_SHEPC</name>
<dbReference type="HOGENOM" id="CLU_2107351_0_0_6"/>
<sequence>MNPIMNNTKWRECITLLASHGVYLQLQLVGEADFPLDYEASNQVLSDIKTADCLFVQRRISYKSIYAIRIAKTLFPTGLPDANASSLTELKIQLAQLGLLPLSEDDEFIFIHGYTT</sequence>
<accession>A4Y6P7</accession>
<evidence type="ECO:0000313" key="1">
    <source>
        <dbReference type="EMBL" id="ABP75630.1"/>
    </source>
</evidence>
<gene>
    <name evidence="1" type="ordered locus">Sputcn32_1907</name>
</gene>
<dbReference type="EMBL" id="CP000681">
    <property type="protein sequence ID" value="ABP75630.1"/>
    <property type="molecule type" value="Genomic_DNA"/>
</dbReference>
<dbReference type="AlphaFoldDB" id="A4Y6P7"/>
<dbReference type="STRING" id="319224.Sputcn32_1907"/>
<proteinExistence type="predicted"/>